<dbReference type="OrthoDB" id="3781412at2759"/>
<proteinExistence type="predicted"/>
<name>A0A6A5YNT5_9PLEO</name>
<dbReference type="Proteomes" id="UP000799770">
    <property type="component" value="Unassembled WGS sequence"/>
</dbReference>
<evidence type="ECO:0000313" key="3">
    <source>
        <dbReference type="Proteomes" id="UP000799770"/>
    </source>
</evidence>
<feature type="compositionally biased region" description="Basic and acidic residues" evidence="1">
    <location>
        <begin position="78"/>
        <end position="88"/>
    </location>
</feature>
<dbReference type="EMBL" id="ML977348">
    <property type="protein sequence ID" value="KAF2108374.1"/>
    <property type="molecule type" value="Genomic_DNA"/>
</dbReference>
<gene>
    <name evidence="2" type="ORF">BDV96DRAFT_605738</name>
</gene>
<feature type="region of interest" description="Disordered" evidence="1">
    <location>
        <begin position="77"/>
        <end position="100"/>
    </location>
</feature>
<accession>A0A6A5YNT5</accession>
<dbReference type="AlphaFoldDB" id="A0A6A5YNT5"/>
<evidence type="ECO:0000256" key="1">
    <source>
        <dbReference type="SAM" id="MobiDB-lite"/>
    </source>
</evidence>
<evidence type="ECO:0000313" key="2">
    <source>
        <dbReference type="EMBL" id="KAF2108374.1"/>
    </source>
</evidence>
<protein>
    <submittedName>
        <fullName evidence="2">Uncharacterized protein</fullName>
    </submittedName>
</protein>
<reference evidence="2" key="1">
    <citation type="journal article" date="2020" name="Stud. Mycol.">
        <title>101 Dothideomycetes genomes: a test case for predicting lifestyles and emergence of pathogens.</title>
        <authorList>
            <person name="Haridas S."/>
            <person name="Albert R."/>
            <person name="Binder M."/>
            <person name="Bloem J."/>
            <person name="Labutti K."/>
            <person name="Salamov A."/>
            <person name="Andreopoulos B."/>
            <person name="Baker S."/>
            <person name="Barry K."/>
            <person name="Bills G."/>
            <person name="Bluhm B."/>
            <person name="Cannon C."/>
            <person name="Castanera R."/>
            <person name="Culley D."/>
            <person name="Daum C."/>
            <person name="Ezra D."/>
            <person name="Gonzalez J."/>
            <person name="Henrissat B."/>
            <person name="Kuo A."/>
            <person name="Liang C."/>
            <person name="Lipzen A."/>
            <person name="Lutzoni F."/>
            <person name="Magnuson J."/>
            <person name="Mondo S."/>
            <person name="Nolan M."/>
            <person name="Ohm R."/>
            <person name="Pangilinan J."/>
            <person name="Park H.-J."/>
            <person name="Ramirez L."/>
            <person name="Alfaro M."/>
            <person name="Sun H."/>
            <person name="Tritt A."/>
            <person name="Yoshinaga Y."/>
            <person name="Zwiers L.-H."/>
            <person name="Turgeon B."/>
            <person name="Goodwin S."/>
            <person name="Spatafora J."/>
            <person name="Crous P."/>
            <person name="Grigoriev I."/>
        </authorList>
    </citation>
    <scope>NUCLEOTIDE SEQUENCE</scope>
    <source>
        <strain evidence="2">CBS 627.86</strain>
    </source>
</reference>
<organism evidence="2 3">
    <name type="scientific">Lophiotrema nucula</name>
    <dbReference type="NCBI Taxonomy" id="690887"/>
    <lineage>
        <taxon>Eukaryota</taxon>
        <taxon>Fungi</taxon>
        <taxon>Dikarya</taxon>
        <taxon>Ascomycota</taxon>
        <taxon>Pezizomycotina</taxon>
        <taxon>Dothideomycetes</taxon>
        <taxon>Pleosporomycetidae</taxon>
        <taxon>Pleosporales</taxon>
        <taxon>Lophiotremataceae</taxon>
        <taxon>Lophiotrema</taxon>
    </lineage>
</organism>
<feature type="region of interest" description="Disordered" evidence="1">
    <location>
        <begin position="1"/>
        <end position="33"/>
    </location>
</feature>
<sequence length="113" mass="12774">MCLFKTTETRSRHGRGGVLDPPPHSSRYSAYPVPGVARVPHGYRRDSYDVRRVSRDSVEYRASREAVPRAIEYYDGGRGGRDSRRSVDVARGGRGSGVGFVDERRRSVSRVRY</sequence>
<keyword evidence="3" id="KW-1185">Reference proteome</keyword>